<organism evidence="2 3">
    <name type="scientific">Dioscorea cayennensis subsp. rotundata</name>
    <name type="common">White Guinea yam</name>
    <name type="synonym">Dioscorea rotundata</name>
    <dbReference type="NCBI Taxonomy" id="55577"/>
    <lineage>
        <taxon>Eukaryota</taxon>
        <taxon>Viridiplantae</taxon>
        <taxon>Streptophyta</taxon>
        <taxon>Embryophyta</taxon>
        <taxon>Tracheophyta</taxon>
        <taxon>Spermatophyta</taxon>
        <taxon>Magnoliopsida</taxon>
        <taxon>Liliopsida</taxon>
        <taxon>Dioscoreales</taxon>
        <taxon>Dioscoreaceae</taxon>
        <taxon>Dioscorea</taxon>
    </lineage>
</organism>
<dbReference type="GeneID" id="120256984"/>
<proteinExistence type="predicted"/>
<dbReference type="Pfam" id="PF24818">
    <property type="entry name" value="PH_TRF2_HOY1"/>
    <property type="match status" value="1"/>
</dbReference>
<gene>
    <name evidence="3" type="primary">LOC120256984</name>
</gene>
<dbReference type="AlphaFoldDB" id="A0AB40AZW7"/>
<keyword evidence="2" id="KW-1185">Reference proteome</keyword>
<reference evidence="3" key="1">
    <citation type="submission" date="2025-08" db="UniProtKB">
        <authorList>
            <consortium name="RefSeq"/>
        </authorList>
    </citation>
    <scope>IDENTIFICATION</scope>
</reference>
<dbReference type="RefSeq" id="XP_039120562.1">
    <property type="nucleotide sequence ID" value="XM_039264628.1"/>
</dbReference>
<evidence type="ECO:0000313" key="2">
    <source>
        <dbReference type="Proteomes" id="UP001515500"/>
    </source>
</evidence>
<accession>A0AB40AZW7</accession>
<dbReference type="InterPro" id="IPR057939">
    <property type="entry name" value="TRF2_HOY1_PH"/>
</dbReference>
<evidence type="ECO:0000259" key="1">
    <source>
        <dbReference type="Pfam" id="PF24818"/>
    </source>
</evidence>
<sequence length="525" mass="58662">MVPMLNSGEIRPESLAVMREAKIAPEKVEMVKMEIEDHLEEEHGSFSKKIKLDVPTPLLYDASASLLNEESLPHNLISEPSPLGLRLKKTPSLLDLIQMKLSQVHSAAACAIKSGTFDDVKKELKSISAIDKMKASNFPASLLTIGNWEYVSRYEGDLVAKCYYAKHKIVWEVLDGGLKSKIEIQWSDIAAIKATFPENGPSTLDIVLLRQPLFFRETNPQPRKHTLWQATSDFTGGQASIHRRHCLQCPQGVLNRHFEKLIQCDLRLNALSQEQEIILETPYFEPHSRVFNNPDDSKPYAFDSTKDDLNTRFSGFFGTRTSCNSKSTAVSITRPAANAARETLSPISVMESLVNEENAMIETSELIDDNHMDTGLKSPMSIKNLTDHLEQCISEKVSSGNPADGFSNELLDEISQHLLSDYPVLSASDELLIMSKVNSFCSLLQKDDNGTKDDDENEPQLMMTPGQASETNQLFDFPTMDTNRTETSPCKQSSLSRKESVGDLLVHLPRIASLPKFLFNISEKI</sequence>
<protein>
    <submittedName>
        <fullName evidence="3">LOW QUALITY PROTEIN: uncharacterized protein LOC120256984</fullName>
    </submittedName>
</protein>
<dbReference type="PANTHER" id="PTHR33494:SF1">
    <property type="entry name" value="C2H2-TYPE DOMAIN-CONTAINING PROTEIN-RELATED"/>
    <property type="match status" value="1"/>
</dbReference>
<name>A0AB40AZW7_DIOCR</name>
<dbReference type="PANTHER" id="PTHR33494">
    <property type="entry name" value="OS02G0793800 PROTEIN"/>
    <property type="match status" value="1"/>
</dbReference>
<evidence type="ECO:0000313" key="3">
    <source>
        <dbReference type="RefSeq" id="XP_039120562.1"/>
    </source>
</evidence>
<feature type="domain" description="TRF2/HOY1 PH-like" evidence="1">
    <location>
        <begin position="137"/>
        <end position="255"/>
    </location>
</feature>
<dbReference type="Proteomes" id="UP001515500">
    <property type="component" value="Chromosome 3"/>
</dbReference>